<protein>
    <recommendedName>
        <fullName evidence="3">DUF1643 domain-containing protein</fullName>
    </recommendedName>
</protein>
<dbReference type="InterPro" id="IPR012441">
    <property type="entry name" value="DUF1643"/>
</dbReference>
<dbReference type="AlphaFoldDB" id="A0A5C0WGL6"/>
<dbReference type="EMBL" id="CP043404">
    <property type="protein sequence ID" value="QEK63378.1"/>
    <property type="molecule type" value="Genomic_DNA"/>
</dbReference>
<dbReference type="Pfam" id="PF07799">
    <property type="entry name" value="DUF1643"/>
    <property type="match status" value="1"/>
</dbReference>
<accession>A0A5C0WGL6</accession>
<proteinExistence type="predicted"/>
<sequence length="169" mass="19371">MKLIKNMIRTEVIYDDDLNNKFLIKKEWNQYEKKAVVIMKKAGRANAILLDHTTMYVMNNLFKLGYGSVNIVNLFPTIKGKETKESITTNMKCIKEAVRNSDDVIIAIGKGADINKRALKRLDMILALLLDNKANVLEIESSSGRRGFHPLYPALKNQWKLVPYSREKV</sequence>
<name>A0A5C0WGL6_BACIA</name>
<gene>
    <name evidence="1" type="ORF">FX981_01619</name>
</gene>
<dbReference type="RefSeq" id="WP_144683173.1">
    <property type="nucleotide sequence ID" value="NZ_CP043404.1"/>
</dbReference>
<dbReference type="GeneID" id="61768402"/>
<dbReference type="Proteomes" id="UP000325032">
    <property type="component" value="Chromosome"/>
</dbReference>
<organism evidence="1 2">
    <name type="scientific">Bacillus safensis</name>
    <dbReference type="NCBI Taxonomy" id="561879"/>
    <lineage>
        <taxon>Bacteria</taxon>
        <taxon>Bacillati</taxon>
        <taxon>Bacillota</taxon>
        <taxon>Bacilli</taxon>
        <taxon>Bacillales</taxon>
        <taxon>Bacillaceae</taxon>
        <taxon>Bacillus</taxon>
    </lineage>
</organism>
<evidence type="ECO:0000313" key="1">
    <source>
        <dbReference type="EMBL" id="QEK63378.1"/>
    </source>
</evidence>
<evidence type="ECO:0008006" key="3">
    <source>
        <dbReference type="Google" id="ProtNLM"/>
    </source>
</evidence>
<evidence type="ECO:0000313" key="2">
    <source>
        <dbReference type="Proteomes" id="UP000325032"/>
    </source>
</evidence>
<reference evidence="1 2" key="1">
    <citation type="journal article" date="2018" name="Plant Biotechnol. Rep.">
        <title>Diversity and antifungal activity of endophytic bacteria associated with Panax ginseng seedlings.</title>
        <authorList>
            <person name="Park J.M."/>
            <person name="Hong C.E."/>
            <person name="Jo S.H."/>
        </authorList>
    </citation>
    <scope>NUCLEOTIDE SEQUENCE [LARGE SCALE GENOMIC DNA]</scope>
    <source>
        <strain evidence="1 2">PgKB20</strain>
    </source>
</reference>
<keyword evidence="2" id="KW-1185">Reference proteome</keyword>